<organism evidence="2 3">
    <name type="scientific">Coprinellus micaceus</name>
    <name type="common">Glistening ink-cap mushroom</name>
    <name type="synonym">Coprinus micaceus</name>
    <dbReference type="NCBI Taxonomy" id="71717"/>
    <lineage>
        <taxon>Eukaryota</taxon>
        <taxon>Fungi</taxon>
        <taxon>Dikarya</taxon>
        <taxon>Basidiomycota</taxon>
        <taxon>Agaricomycotina</taxon>
        <taxon>Agaricomycetes</taxon>
        <taxon>Agaricomycetidae</taxon>
        <taxon>Agaricales</taxon>
        <taxon>Agaricineae</taxon>
        <taxon>Psathyrellaceae</taxon>
        <taxon>Coprinellus</taxon>
    </lineage>
</organism>
<comment type="caution">
    <text evidence="2">The sequence shown here is derived from an EMBL/GenBank/DDBJ whole genome shotgun (WGS) entry which is preliminary data.</text>
</comment>
<keyword evidence="3" id="KW-1185">Reference proteome</keyword>
<name>A0A4Y7U119_COPMI</name>
<dbReference type="AlphaFoldDB" id="A0A4Y7U119"/>
<evidence type="ECO:0000256" key="1">
    <source>
        <dbReference type="SAM" id="MobiDB-lite"/>
    </source>
</evidence>
<evidence type="ECO:0000313" key="3">
    <source>
        <dbReference type="Proteomes" id="UP000298030"/>
    </source>
</evidence>
<feature type="region of interest" description="Disordered" evidence="1">
    <location>
        <begin position="71"/>
        <end position="97"/>
    </location>
</feature>
<feature type="compositionally biased region" description="Basic and acidic residues" evidence="1">
    <location>
        <begin position="80"/>
        <end position="92"/>
    </location>
</feature>
<gene>
    <name evidence="2" type="ORF">FA13DRAFT_1827146</name>
</gene>
<proteinExistence type="predicted"/>
<dbReference type="EMBL" id="QPFP01000001">
    <property type="protein sequence ID" value="TEB39964.1"/>
    <property type="molecule type" value="Genomic_DNA"/>
</dbReference>
<accession>A0A4Y7U119</accession>
<dbReference type="Proteomes" id="UP000298030">
    <property type="component" value="Unassembled WGS sequence"/>
</dbReference>
<protein>
    <submittedName>
        <fullName evidence="2">Uncharacterized protein</fullName>
    </submittedName>
</protein>
<sequence>MTWPYLNEKESTRVVGVKSVHGCPHRKTLSNRGDAATLWRSLILARGTFLRFGEHRVDVLLATQKIRIDPKDSRRRATRKDRSWHEQEEARTPQRRQARQCIIEGSVRQTLMLLMMVKAKHDIALSERHKFRDATASGGVPGVLMDKIISTTRDVADGRQFQDSTRHSNRRLRILVYHRHPQPEFLAVVFLEFCAAGEGWLEFGVAIR</sequence>
<reference evidence="2 3" key="1">
    <citation type="journal article" date="2019" name="Nat. Ecol. Evol.">
        <title>Megaphylogeny resolves global patterns of mushroom evolution.</title>
        <authorList>
            <person name="Varga T."/>
            <person name="Krizsan K."/>
            <person name="Foldi C."/>
            <person name="Dima B."/>
            <person name="Sanchez-Garcia M."/>
            <person name="Sanchez-Ramirez S."/>
            <person name="Szollosi G.J."/>
            <person name="Szarkandi J.G."/>
            <person name="Papp V."/>
            <person name="Albert L."/>
            <person name="Andreopoulos W."/>
            <person name="Angelini C."/>
            <person name="Antonin V."/>
            <person name="Barry K.W."/>
            <person name="Bougher N.L."/>
            <person name="Buchanan P."/>
            <person name="Buyck B."/>
            <person name="Bense V."/>
            <person name="Catcheside P."/>
            <person name="Chovatia M."/>
            <person name="Cooper J."/>
            <person name="Damon W."/>
            <person name="Desjardin D."/>
            <person name="Finy P."/>
            <person name="Geml J."/>
            <person name="Haridas S."/>
            <person name="Hughes K."/>
            <person name="Justo A."/>
            <person name="Karasinski D."/>
            <person name="Kautmanova I."/>
            <person name="Kiss B."/>
            <person name="Kocsube S."/>
            <person name="Kotiranta H."/>
            <person name="LaButti K.M."/>
            <person name="Lechner B.E."/>
            <person name="Liimatainen K."/>
            <person name="Lipzen A."/>
            <person name="Lukacs Z."/>
            <person name="Mihaltcheva S."/>
            <person name="Morgado L.N."/>
            <person name="Niskanen T."/>
            <person name="Noordeloos M.E."/>
            <person name="Ohm R.A."/>
            <person name="Ortiz-Santana B."/>
            <person name="Ovrebo C."/>
            <person name="Racz N."/>
            <person name="Riley R."/>
            <person name="Savchenko A."/>
            <person name="Shiryaev A."/>
            <person name="Soop K."/>
            <person name="Spirin V."/>
            <person name="Szebenyi C."/>
            <person name="Tomsovsky M."/>
            <person name="Tulloss R.E."/>
            <person name="Uehling J."/>
            <person name="Grigoriev I.V."/>
            <person name="Vagvolgyi C."/>
            <person name="Papp T."/>
            <person name="Martin F.M."/>
            <person name="Miettinen O."/>
            <person name="Hibbett D.S."/>
            <person name="Nagy L.G."/>
        </authorList>
    </citation>
    <scope>NUCLEOTIDE SEQUENCE [LARGE SCALE GENOMIC DNA]</scope>
    <source>
        <strain evidence="2 3">FP101781</strain>
    </source>
</reference>
<evidence type="ECO:0000313" key="2">
    <source>
        <dbReference type="EMBL" id="TEB39964.1"/>
    </source>
</evidence>